<dbReference type="AlphaFoldDB" id="A0A5D3AU79"/>
<feature type="region of interest" description="Disordered" evidence="1">
    <location>
        <begin position="290"/>
        <end position="317"/>
    </location>
</feature>
<feature type="compositionally biased region" description="Basic and acidic residues" evidence="1">
    <location>
        <begin position="14"/>
        <end position="33"/>
    </location>
</feature>
<feature type="compositionally biased region" description="Basic and acidic residues" evidence="1">
    <location>
        <begin position="221"/>
        <end position="239"/>
    </location>
</feature>
<feature type="compositionally biased region" description="Acidic residues" evidence="1">
    <location>
        <begin position="34"/>
        <end position="81"/>
    </location>
</feature>
<feature type="compositionally biased region" description="Acidic residues" evidence="1">
    <location>
        <begin position="100"/>
        <end position="110"/>
    </location>
</feature>
<feature type="compositionally biased region" description="Acidic residues" evidence="1">
    <location>
        <begin position="133"/>
        <end position="152"/>
    </location>
</feature>
<feature type="region of interest" description="Disordered" evidence="1">
    <location>
        <begin position="1"/>
        <end position="156"/>
    </location>
</feature>
<dbReference type="Proteomes" id="UP000322245">
    <property type="component" value="Unassembled WGS sequence"/>
</dbReference>
<evidence type="ECO:0000313" key="2">
    <source>
        <dbReference type="EMBL" id="TYJ53809.1"/>
    </source>
</evidence>
<name>A0A5D3AU79_9TREE</name>
<reference evidence="2 3" key="1">
    <citation type="submission" date="2017-05" db="EMBL/GenBank/DDBJ databases">
        <title>The Genome Sequence of Tsuchiyaea wingfieldii DSM 27421.</title>
        <authorList>
            <person name="Cuomo C."/>
            <person name="Passer A."/>
            <person name="Billmyre B."/>
            <person name="Heitman J."/>
        </authorList>
    </citation>
    <scope>NUCLEOTIDE SEQUENCE [LARGE SCALE GENOMIC DNA]</scope>
    <source>
        <strain evidence="2 3">DSM 27421</strain>
    </source>
</reference>
<gene>
    <name evidence="2" type="ORF">B9479_005570</name>
</gene>
<comment type="caution">
    <text evidence="2">The sequence shown here is derived from an EMBL/GenBank/DDBJ whole genome shotgun (WGS) entry which is preliminary data.</text>
</comment>
<keyword evidence="3" id="KW-1185">Reference proteome</keyword>
<sequence>MPLFKLTSKRIQKRQREDELGITELKAKMREAGEDVPDSEDELSGEDSDEEDGSDEEEEDEEEEEEEDEDEDEEEGSDAEGSESGLKRKRSGSESSLGSAEEEYDDEEDRLDLTPEEALQTPIYAFAPPPSSSDDEDVEDKDKEEDDEEVDDSNMHKLCALCPGKVMKNEHMVEMHLASNAHKRSAKRYEAHLDAHNPSPDTDPRTIALSLLPSHSAPTPKAEKTEKKNKSVSKKDRLTARLAKAQQSVSTTLEQQPEKLDAEKLKEVVEGKGLNRKAKRALVARLKEEGRLVGDLGKVGEKGEKKEKPKAKKAKKD</sequence>
<feature type="compositionally biased region" description="Basic residues" evidence="1">
    <location>
        <begin position="308"/>
        <end position="317"/>
    </location>
</feature>
<proteinExistence type="predicted"/>
<feature type="region of interest" description="Disordered" evidence="1">
    <location>
        <begin position="178"/>
        <end position="260"/>
    </location>
</feature>
<dbReference type="EMBL" id="NIDF01000077">
    <property type="protein sequence ID" value="TYJ53809.1"/>
    <property type="molecule type" value="Genomic_DNA"/>
</dbReference>
<feature type="compositionally biased region" description="Basic and acidic residues" evidence="1">
    <location>
        <begin position="290"/>
        <end position="307"/>
    </location>
</feature>
<evidence type="ECO:0000256" key="1">
    <source>
        <dbReference type="SAM" id="MobiDB-lite"/>
    </source>
</evidence>
<evidence type="ECO:0000313" key="3">
    <source>
        <dbReference type="Proteomes" id="UP000322245"/>
    </source>
</evidence>
<protein>
    <submittedName>
        <fullName evidence="2">Uncharacterized protein</fullName>
    </submittedName>
</protein>
<organism evidence="2 3">
    <name type="scientific">Cryptococcus floricola</name>
    <dbReference type="NCBI Taxonomy" id="2591691"/>
    <lineage>
        <taxon>Eukaryota</taxon>
        <taxon>Fungi</taxon>
        <taxon>Dikarya</taxon>
        <taxon>Basidiomycota</taxon>
        <taxon>Agaricomycotina</taxon>
        <taxon>Tremellomycetes</taxon>
        <taxon>Tremellales</taxon>
        <taxon>Cryptococcaceae</taxon>
        <taxon>Cryptococcus</taxon>
    </lineage>
</organism>
<accession>A0A5D3AU79</accession>
<feature type="compositionally biased region" description="Polar residues" evidence="1">
    <location>
        <begin position="245"/>
        <end position="255"/>
    </location>
</feature>